<dbReference type="InterPro" id="IPR006186">
    <property type="entry name" value="Ser/Thr-sp_prot-phosphatase"/>
</dbReference>
<dbReference type="GO" id="GO:0005737">
    <property type="term" value="C:cytoplasm"/>
    <property type="evidence" value="ECO:0007669"/>
    <property type="project" value="TreeGrafter"/>
</dbReference>
<protein>
    <submittedName>
        <fullName evidence="4">Serine/threonine specific protein phosphatases domain-containing protein</fullName>
    </submittedName>
</protein>
<evidence type="ECO:0000313" key="4">
    <source>
        <dbReference type="WBParaSite" id="nRc.2.0.1.t35631-RA"/>
    </source>
</evidence>
<dbReference type="WBParaSite" id="nRc.2.0.1.t35631-RA">
    <property type="protein sequence ID" value="nRc.2.0.1.t35631-RA"/>
    <property type="gene ID" value="nRc.2.0.1.g35631"/>
</dbReference>
<organism evidence="3 4">
    <name type="scientific">Romanomermis culicivorax</name>
    <name type="common">Nematode worm</name>
    <dbReference type="NCBI Taxonomy" id="13658"/>
    <lineage>
        <taxon>Eukaryota</taxon>
        <taxon>Metazoa</taxon>
        <taxon>Ecdysozoa</taxon>
        <taxon>Nematoda</taxon>
        <taxon>Enoplea</taxon>
        <taxon>Dorylaimia</taxon>
        <taxon>Mermithida</taxon>
        <taxon>Mermithoidea</taxon>
        <taxon>Mermithidae</taxon>
        <taxon>Romanomermis</taxon>
    </lineage>
</organism>
<dbReference type="GO" id="GO:0005634">
    <property type="term" value="C:nucleus"/>
    <property type="evidence" value="ECO:0007669"/>
    <property type="project" value="TreeGrafter"/>
</dbReference>
<name>A0A915KC02_ROMCU</name>
<evidence type="ECO:0000313" key="3">
    <source>
        <dbReference type="Proteomes" id="UP000887565"/>
    </source>
</evidence>
<dbReference type="GO" id="GO:0004722">
    <property type="term" value="F:protein serine/threonine phosphatase activity"/>
    <property type="evidence" value="ECO:0007669"/>
    <property type="project" value="TreeGrafter"/>
</dbReference>
<feature type="region of interest" description="Disordered" evidence="1">
    <location>
        <begin position="244"/>
        <end position="266"/>
    </location>
</feature>
<dbReference type="PANTHER" id="PTHR11668:SF496">
    <property type="entry name" value="SERINE_THREONINE-PROTEIN PHOSPHATASE"/>
    <property type="match status" value="1"/>
</dbReference>
<feature type="compositionally biased region" description="Basic and acidic residues" evidence="1">
    <location>
        <begin position="244"/>
        <end position="256"/>
    </location>
</feature>
<dbReference type="InterPro" id="IPR029052">
    <property type="entry name" value="Metallo-depent_PP-like"/>
</dbReference>
<dbReference type="InterPro" id="IPR050341">
    <property type="entry name" value="PP1_catalytic_subunit"/>
</dbReference>
<dbReference type="PANTHER" id="PTHR11668">
    <property type="entry name" value="SERINE/THREONINE PROTEIN PHOSPHATASE"/>
    <property type="match status" value="1"/>
</dbReference>
<evidence type="ECO:0000256" key="1">
    <source>
        <dbReference type="SAM" id="MobiDB-lite"/>
    </source>
</evidence>
<dbReference type="SUPFAM" id="SSF56300">
    <property type="entry name" value="Metallo-dependent phosphatases"/>
    <property type="match status" value="1"/>
</dbReference>
<accession>A0A915KC02</accession>
<evidence type="ECO:0000259" key="2">
    <source>
        <dbReference type="SMART" id="SM00156"/>
    </source>
</evidence>
<dbReference type="SMART" id="SM00156">
    <property type="entry name" value="PP2Ac"/>
    <property type="match status" value="1"/>
</dbReference>
<proteinExistence type="predicted"/>
<dbReference type="Gene3D" id="3.60.21.10">
    <property type="match status" value="1"/>
</dbReference>
<dbReference type="PRINTS" id="PR00114">
    <property type="entry name" value="STPHPHTASE"/>
</dbReference>
<sequence length="266" mass="30418">ITHPLFQSDPYPARYDPKRSRRGYFPNEIRKTSFWFCRDAVHYFLRENDLDLIVRGHEMMEDGYAFRFDKKLLTIFSAPQYCQANNDAAVLKVYKNLNCQVCVFIFKRPPPRMTLQQISSFIKIEPLSKIAPVTRPSSPSEFKTPSSAPSLAGPGNIKFTLYVPDDPANEVTLREKVTPMFNVPSNEVVEKLVRAKQQKKVTIQEDIIAAVEQAKKNFTAEDTVTAAEKKRNTVEKIVVNAKAEKKEISTDKKQEDSESIQKVPDK</sequence>
<dbReference type="AlphaFoldDB" id="A0A915KC02"/>
<keyword evidence="3" id="KW-1185">Reference proteome</keyword>
<reference evidence="4" key="1">
    <citation type="submission" date="2022-11" db="UniProtKB">
        <authorList>
            <consortium name="WormBaseParasite"/>
        </authorList>
    </citation>
    <scope>IDENTIFICATION</scope>
</reference>
<dbReference type="Proteomes" id="UP000887565">
    <property type="component" value="Unplaced"/>
</dbReference>
<feature type="domain" description="Serine/threonine specific protein phosphatases" evidence="2">
    <location>
        <begin position="1"/>
        <end position="108"/>
    </location>
</feature>